<proteinExistence type="predicted"/>
<feature type="domain" description="DUF7744" evidence="1">
    <location>
        <begin position="1001"/>
        <end position="1098"/>
    </location>
</feature>
<dbReference type="InterPro" id="IPR007555">
    <property type="entry name" value="DUF499"/>
</dbReference>
<dbReference type="RefSeq" id="WP_183367784.1">
    <property type="nucleotide sequence ID" value="NZ_JACIEZ010000009.1"/>
</dbReference>
<reference evidence="2 3" key="1">
    <citation type="submission" date="2020-08" db="EMBL/GenBank/DDBJ databases">
        <title>Genomic Encyclopedia of Type Strains, Phase IV (KMG-IV): sequencing the most valuable type-strain genomes for metagenomic binning, comparative biology and taxonomic classification.</title>
        <authorList>
            <person name="Goeker M."/>
        </authorList>
    </citation>
    <scope>NUCLEOTIDE SEQUENCE [LARGE SCALE GENOMIC DNA]</scope>
    <source>
        <strain evidence="2 3">DSM 29853</strain>
    </source>
</reference>
<evidence type="ECO:0000313" key="3">
    <source>
        <dbReference type="Proteomes" id="UP000528286"/>
    </source>
</evidence>
<dbReference type="Proteomes" id="UP000528286">
    <property type="component" value="Unassembled WGS sequence"/>
</dbReference>
<protein>
    <recommendedName>
        <fullName evidence="1">DUF7744 domain-containing protein</fullName>
    </recommendedName>
</protein>
<dbReference type="AlphaFoldDB" id="A0A7W6J824"/>
<evidence type="ECO:0000313" key="2">
    <source>
        <dbReference type="EMBL" id="MBB4066526.1"/>
    </source>
</evidence>
<name>A0A7W6J824_9HYPH</name>
<evidence type="ECO:0000259" key="1">
    <source>
        <dbReference type="Pfam" id="PF24897"/>
    </source>
</evidence>
<dbReference type="Pfam" id="PF24897">
    <property type="entry name" value="DUF7744"/>
    <property type="match status" value="1"/>
</dbReference>
<dbReference type="EMBL" id="JACIEZ010000009">
    <property type="protein sequence ID" value="MBB4066526.1"/>
    <property type="molecule type" value="Genomic_DNA"/>
</dbReference>
<dbReference type="Pfam" id="PF04465">
    <property type="entry name" value="DUF499"/>
    <property type="match status" value="1"/>
</dbReference>
<organism evidence="2 3">
    <name type="scientific">Gellertiella hungarica</name>
    <dbReference type="NCBI Taxonomy" id="1572859"/>
    <lineage>
        <taxon>Bacteria</taxon>
        <taxon>Pseudomonadati</taxon>
        <taxon>Pseudomonadota</taxon>
        <taxon>Alphaproteobacteria</taxon>
        <taxon>Hyphomicrobiales</taxon>
        <taxon>Rhizobiaceae</taxon>
        <taxon>Gellertiella</taxon>
    </lineage>
</organism>
<gene>
    <name evidence="2" type="ORF">GGR23_003741</name>
</gene>
<accession>A0A7W6J824</accession>
<comment type="caution">
    <text evidence="2">The sequence shown here is derived from an EMBL/GenBank/DDBJ whole genome shotgun (WGS) entry which is preliminary data.</text>
</comment>
<dbReference type="InterPro" id="IPR056646">
    <property type="entry name" value="DUF7744"/>
</dbReference>
<sequence>MLLKNVTCENRGLRRMMNSEKQTKGLLSLYDSCTPRADIIKGTFNPELFTASLSQVMDSYAGQKVAETPYTDATVFFGEATYPTSGMRDLLSTVLLRVSGDTTASAITRLETGFGGGKTHSLIGLVHCAKRGTEIRDLVDPLFPGLPLPAPGTLDVVAIAGDVLSVNKPSGAALIPHTLWGELAMQVGGEALYRDLEGDVTSVAAPGKDFFKRVLEGRKVIILIDELAQYVARFEAAHPGKGATQVAAFLMSLSTFARSATGIAVVISLASSSDAFARQSESLGSELTRITGSEVAPEEAVQRAARAVGETESVVARDALPIKPVPQSELARVLARRLFSQINSEAAQRAAEAYAALYASSPADLPSEAKQTDYADRIRASYPFHPTFLRFLNEKLASIETFQGTRGVLRVMTLAIRLLWEKRPNAPMIHVGHLDFSDRLMADEIVGSRLKAGDMQIVLNTDVGGPQSDALASNRSRAQMRDAANPLPSGIPYHEMTWRVVLVNSLVGRAGGVSSNLFGINEADALLSVLMPGLPATAVKTALEAIQKHAYYLREDGGKFFANTDPTINRALSDIREGVKRDDALRLILEASRKVITNQNGIFEVREDVTAPQDMAESPRRPSIGIVRVDAPRIVVDEFIQTVGNGQPRISQNHVALLIPNTVATDRDSDGMFGDQRAQQSLDRLLELARDVRAMEKLAADPGAYGLTLRQLDDDFQGRRARARNDLNVAVSKSYTRLVYPGADGIAIREIRVAGGEGGAPVAEQVKEILRKDGEVIEADRAATVEIVRGLAQLFFGLGGDTPTVNGIRDAFAQQRRWPILENPSVLNRVISAGVERGVWCLFRFADAKSDRPDEIYDAQNQVPLNADLSADGWSIIQVTKARARGWIKGEKPSEDKIREWAAEVARQSAETRVSEIIEKVKEKSEAVTDADVLNVIPKVIAQDRYLVHDGEPEQQEKPNGFREGIEATIRPPRPDDFLIVRAEAAKRGWLASAPQTLLIEEEGDAPKVLLPLVKRLGRVGANGTKSTVDDLRIQALKVPGGASIDLKISGATPESLKALDELFETLMTVGRVDADTFASIEIEHPDEECALVAELKKGAE</sequence>
<keyword evidence="3" id="KW-1185">Reference proteome</keyword>